<evidence type="ECO:0000313" key="1">
    <source>
        <dbReference type="EMBL" id="MFC4746561.1"/>
    </source>
</evidence>
<comment type="caution">
    <text evidence="1">The sequence shown here is derived from an EMBL/GenBank/DDBJ whole genome shotgun (WGS) entry which is preliminary data.</text>
</comment>
<gene>
    <name evidence="1" type="ORF">ACFO5S_03865</name>
</gene>
<name>A0ABV9PB31_9FLAO</name>
<evidence type="ECO:0008006" key="3">
    <source>
        <dbReference type="Google" id="ProtNLM"/>
    </source>
</evidence>
<keyword evidence="2" id="KW-1185">Reference proteome</keyword>
<dbReference type="Proteomes" id="UP001595935">
    <property type="component" value="Unassembled WGS sequence"/>
</dbReference>
<reference evidence="2" key="1">
    <citation type="journal article" date="2019" name="Int. J. Syst. Evol. Microbiol.">
        <title>The Global Catalogue of Microorganisms (GCM) 10K type strain sequencing project: providing services to taxonomists for standard genome sequencing and annotation.</title>
        <authorList>
            <consortium name="The Broad Institute Genomics Platform"/>
            <consortium name="The Broad Institute Genome Sequencing Center for Infectious Disease"/>
            <person name="Wu L."/>
            <person name="Ma J."/>
        </authorList>
    </citation>
    <scope>NUCLEOTIDE SEQUENCE [LARGE SCALE GENOMIC DNA]</scope>
    <source>
        <strain evidence="2">WYCCWR 13023</strain>
    </source>
</reference>
<dbReference type="RefSeq" id="WP_213256578.1">
    <property type="nucleotide sequence ID" value="NZ_JAGYWA010000002.1"/>
</dbReference>
<protein>
    <recommendedName>
        <fullName evidence="3">Lipoprotein</fullName>
    </recommendedName>
</protein>
<organism evidence="1 2">
    <name type="scientific">Flavobacterium branchiicola</name>
    <dbReference type="NCBI Taxonomy" id="1114875"/>
    <lineage>
        <taxon>Bacteria</taxon>
        <taxon>Pseudomonadati</taxon>
        <taxon>Bacteroidota</taxon>
        <taxon>Flavobacteriia</taxon>
        <taxon>Flavobacteriales</taxon>
        <taxon>Flavobacteriaceae</taxon>
        <taxon>Flavobacterium</taxon>
    </lineage>
</organism>
<proteinExistence type="predicted"/>
<evidence type="ECO:0000313" key="2">
    <source>
        <dbReference type="Proteomes" id="UP001595935"/>
    </source>
</evidence>
<sequence>MKKIFILVILSGLTLSFCISNSEKINSNYTLAFAKEINIEKGLNGNEEKDIRNFIGIFSKNNDTTTVYQLNSDLTEKPQLFSYWVKNKNIDSVVFTCSESDQNIKVIFDNNNNVKVENDIYNVNDEYYKFLKQKILIENSILDLAFFLKDGYGDYSQSLEPLNKNWRNQKENNLFRIISAKVKNRNYQTDNQFFEYKMIYEYKKNGELQSISSNNRFNKVLVKENKTYTIYSIEDEKNERSSSSAELYKNKKTLFDSISGNYTQNSIVKTSHFVKYQSKLKILDISQKPNNLEEIIKLLKIERKDLEF</sequence>
<dbReference type="EMBL" id="JBHSGV010000002">
    <property type="protein sequence ID" value="MFC4746561.1"/>
    <property type="molecule type" value="Genomic_DNA"/>
</dbReference>
<accession>A0ABV9PB31</accession>